<dbReference type="SUPFAM" id="SSF53850">
    <property type="entry name" value="Periplasmic binding protein-like II"/>
    <property type="match status" value="1"/>
</dbReference>
<dbReference type="CDD" id="cd13692">
    <property type="entry name" value="PBP2_BztA"/>
    <property type="match status" value="1"/>
</dbReference>
<protein>
    <submittedName>
        <fullName evidence="6">Amino acid ABC transporter substrate-binding protein (PAAT family)</fullName>
    </submittedName>
</protein>
<evidence type="ECO:0000313" key="7">
    <source>
        <dbReference type="Proteomes" id="UP000247540"/>
    </source>
</evidence>
<dbReference type="PANTHER" id="PTHR30085:SF7">
    <property type="entry name" value="AMINO-ACID ABC TRANSPORTER-BINDING PROTEIN YHDW-RELATED"/>
    <property type="match status" value="1"/>
</dbReference>
<proteinExistence type="inferred from homology"/>
<dbReference type="PANTHER" id="PTHR30085">
    <property type="entry name" value="AMINO ACID ABC TRANSPORTER PERMEASE"/>
    <property type="match status" value="1"/>
</dbReference>
<evidence type="ECO:0000256" key="3">
    <source>
        <dbReference type="ARBA" id="ARBA00022729"/>
    </source>
</evidence>
<dbReference type="Proteomes" id="UP000247540">
    <property type="component" value="Unassembled WGS sequence"/>
</dbReference>
<evidence type="ECO:0000313" key="6">
    <source>
        <dbReference type="EMBL" id="PYE78703.1"/>
    </source>
</evidence>
<keyword evidence="2" id="KW-0813">Transport</keyword>
<name>A0A318SII2_9BURK</name>
<dbReference type="Pfam" id="PF00497">
    <property type="entry name" value="SBP_bac_3"/>
    <property type="match status" value="1"/>
</dbReference>
<accession>A0A318SII2</accession>
<gene>
    <name evidence="6" type="ORF">DFQ15_10562</name>
</gene>
<organism evidence="6 7">
    <name type="scientific">Xylophilus ampelinus</name>
    <dbReference type="NCBI Taxonomy" id="54067"/>
    <lineage>
        <taxon>Bacteria</taxon>
        <taxon>Pseudomonadati</taxon>
        <taxon>Pseudomonadota</taxon>
        <taxon>Betaproteobacteria</taxon>
        <taxon>Burkholderiales</taxon>
        <taxon>Xylophilus</taxon>
    </lineage>
</organism>
<keyword evidence="3 4" id="KW-0732">Signal</keyword>
<feature type="signal peptide" evidence="4">
    <location>
        <begin position="1"/>
        <end position="32"/>
    </location>
</feature>
<dbReference type="RefSeq" id="WP_374941006.1">
    <property type="nucleotide sequence ID" value="NZ_JAMOFZ010000005.1"/>
</dbReference>
<dbReference type="EMBL" id="QJTC01000005">
    <property type="protein sequence ID" value="PYE78703.1"/>
    <property type="molecule type" value="Genomic_DNA"/>
</dbReference>
<evidence type="ECO:0000256" key="1">
    <source>
        <dbReference type="ARBA" id="ARBA00010333"/>
    </source>
</evidence>
<dbReference type="SMART" id="SM00062">
    <property type="entry name" value="PBPb"/>
    <property type="match status" value="1"/>
</dbReference>
<evidence type="ECO:0000256" key="2">
    <source>
        <dbReference type="ARBA" id="ARBA00022448"/>
    </source>
</evidence>
<comment type="caution">
    <text evidence="6">The sequence shown here is derived from an EMBL/GenBank/DDBJ whole genome shotgun (WGS) entry which is preliminary data.</text>
</comment>
<dbReference type="InterPro" id="IPR001638">
    <property type="entry name" value="Solute-binding_3/MltF_N"/>
</dbReference>
<feature type="domain" description="Solute-binding protein family 3/N-terminal" evidence="5">
    <location>
        <begin position="44"/>
        <end position="274"/>
    </location>
</feature>
<dbReference type="GO" id="GO:0006865">
    <property type="term" value="P:amino acid transport"/>
    <property type="evidence" value="ECO:0007669"/>
    <property type="project" value="TreeGrafter"/>
</dbReference>
<evidence type="ECO:0000256" key="4">
    <source>
        <dbReference type="SAM" id="SignalP"/>
    </source>
</evidence>
<dbReference type="Gene3D" id="3.40.190.10">
    <property type="entry name" value="Periplasmic binding protein-like II"/>
    <property type="match status" value="2"/>
</dbReference>
<sequence>MPHFRLIPFFRQALVASALATAAVLAAPAAHAGKTLDAVRQRGTVNCGVTNGVAGFSAPDSKGGWSGLDVDTCRAVAAAVLGDARKVNFVPLNAQQRFSALQAGEIDILARNTSWTLARDASLGLQFTTITYYDGQGFLVPKKLKITSARQLKGAEICTQSGTTNEKNVADYFRAQNIKVKTVVFENFETSFKAFFSGRCQVFTTDASALAGLRNKEAKNPDDYVILPELISKEPLAPAVRRGDDEWFTIVKWVPNALIEAEELGLTRAGVDAARTSSHDPAAQRLLGTGEDTGMLLGLDKDWAFRAIKAVGNYGEMFERNVGPKSVLQLPRGVNRLWNQGGLMYALPVR</sequence>
<feature type="chain" id="PRO_5016366740" evidence="4">
    <location>
        <begin position="33"/>
        <end position="350"/>
    </location>
</feature>
<dbReference type="AlphaFoldDB" id="A0A318SII2"/>
<comment type="similarity">
    <text evidence="1">Belongs to the bacterial solute-binding protein 3 family.</text>
</comment>
<keyword evidence="7" id="KW-1185">Reference proteome</keyword>
<dbReference type="InterPro" id="IPR051455">
    <property type="entry name" value="Bact_solute-bind_prot3"/>
</dbReference>
<evidence type="ECO:0000259" key="5">
    <source>
        <dbReference type="SMART" id="SM00062"/>
    </source>
</evidence>
<reference evidence="6 7" key="1">
    <citation type="submission" date="2018-06" db="EMBL/GenBank/DDBJ databases">
        <title>Genomic Encyclopedia of Type Strains, Phase III (KMG-III): the genomes of soil and plant-associated and newly described type strains.</title>
        <authorList>
            <person name="Whitman W."/>
        </authorList>
    </citation>
    <scope>NUCLEOTIDE SEQUENCE [LARGE SCALE GENOMIC DNA]</scope>
    <source>
        <strain evidence="6 7">CECT 7646</strain>
    </source>
</reference>